<protein>
    <submittedName>
        <fullName evidence="1">Uncharacterized protein</fullName>
    </submittedName>
</protein>
<evidence type="ECO:0000313" key="1">
    <source>
        <dbReference type="EMBL" id="EFE48167.1"/>
    </source>
</evidence>
<organism evidence="1 2">
    <name type="scientific">Neisseria elongata subsp. glycolytica ATCC 29315</name>
    <dbReference type="NCBI Taxonomy" id="546263"/>
    <lineage>
        <taxon>Bacteria</taxon>
        <taxon>Pseudomonadati</taxon>
        <taxon>Pseudomonadota</taxon>
        <taxon>Betaproteobacteria</taxon>
        <taxon>Neisseriales</taxon>
        <taxon>Neisseriaceae</taxon>
        <taxon>Neisseria</taxon>
    </lineage>
</organism>
<proteinExistence type="predicted"/>
<reference evidence="1 2" key="1">
    <citation type="submission" date="2010-02" db="EMBL/GenBank/DDBJ databases">
        <authorList>
            <person name="Weinstock G."/>
            <person name="Sodergren E."/>
            <person name="Clifton S."/>
            <person name="Fulton L."/>
            <person name="Fulton B."/>
            <person name="Courtney L."/>
            <person name="Fronick C."/>
            <person name="Harrison M."/>
            <person name="Strong C."/>
            <person name="Farmer C."/>
            <person name="Delahaunty K."/>
            <person name="Markovic C."/>
            <person name="Hall O."/>
            <person name="Minx P."/>
            <person name="Tomlinson C."/>
            <person name="Mitreva M."/>
            <person name="Nelson J."/>
            <person name="Hou S."/>
            <person name="Wollam A."/>
            <person name="Pepin K.H."/>
            <person name="Johnson M."/>
            <person name="Bhonagiri V."/>
            <person name="Zhang X."/>
            <person name="Suruliraj S."/>
            <person name="Warren W."/>
            <person name="Chinwalla A."/>
            <person name="Mardis E.R."/>
            <person name="Wilson R.K."/>
        </authorList>
    </citation>
    <scope>NUCLEOTIDE SEQUENCE [LARGE SCALE GENOMIC DNA]</scope>
    <source>
        <strain evidence="1 2">ATCC 29315</strain>
    </source>
</reference>
<dbReference type="AlphaFoldDB" id="D4DVG7"/>
<name>D4DVG7_NEIEG</name>
<dbReference type="EMBL" id="ADBF01000259">
    <property type="protein sequence ID" value="EFE48167.1"/>
    <property type="molecule type" value="Genomic_DNA"/>
</dbReference>
<dbReference type="Proteomes" id="UP000005536">
    <property type="component" value="Unassembled WGS sequence"/>
</dbReference>
<sequence>MKTLAVSLTEYVFNLGKTLWDEFSGRYYPLVSAFWLQFSDGLYCLKAYFLAVFNQSFTRIPFPIRNARF</sequence>
<accession>D4DVG7</accession>
<gene>
    <name evidence="1" type="ORF">NEIELOOT_03084</name>
</gene>
<comment type="caution">
    <text evidence="1">The sequence shown here is derived from an EMBL/GenBank/DDBJ whole genome shotgun (WGS) entry which is preliminary data.</text>
</comment>
<evidence type="ECO:0000313" key="2">
    <source>
        <dbReference type="Proteomes" id="UP000005536"/>
    </source>
</evidence>